<evidence type="ECO:0008006" key="4">
    <source>
        <dbReference type="Google" id="ProtNLM"/>
    </source>
</evidence>
<evidence type="ECO:0000313" key="2">
    <source>
        <dbReference type="EMBL" id="BBZ31843.1"/>
    </source>
</evidence>
<proteinExistence type="predicted"/>
<feature type="signal peptide" evidence="1">
    <location>
        <begin position="1"/>
        <end position="33"/>
    </location>
</feature>
<name>A0A7I7XRZ6_9MYCO</name>
<dbReference type="Proteomes" id="UP000466931">
    <property type="component" value="Chromosome"/>
</dbReference>
<sequence>MNSQKLIRRATGTAMIAAGPLCFALAGPAPASANPDLCVTGPYGYASACIEVPGVQIVYDDGPRGKGKGHWKHGHWH</sequence>
<evidence type="ECO:0000256" key="1">
    <source>
        <dbReference type="SAM" id="SignalP"/>
    </source>
</evidence>
<dbReference type="EMBL" id="AP022612">
    <property type="protein sequence ID" value="BBZ31843.1"/>
    <property type="molecule type" value="Genomic_DNA"/>
</dbReference>
<protein>
    <recommendedName>
        <fullName evidence="4">DUF3761 domain-containing protein</fullName>
    </recommendedName>
</protein>
<reference evidence="2" key="1">
    <citation type="journal article" date="2019" name="Emerg. Microbes Infect.">
        <title>Comprehensive subspecies identification of 175 nontuberculous mycobacteria species based on 7547 genomic profiles.</title>
        <authorList>
            <person name="Matsumoto Y."/>
            <person name="Kinjo T."/>
            <person name="Motooka D."/>
            <person name="Nabeya D."/>
            <person name="Jung N."/>
            <person name="Uechi K."/>
            <person name="Horii T."/>
            <person name="Iida T."/>
            <person name="Fujita J."/>
            <person name="Nakamura S."/>
        </authorList>
    </citation>
    <scope>NUCLEOTIDE SEQUENCE [LARGE SCALE GENOMIC DNA]</scope>
    <source>
        <strain evidence="2">JCM 13671</strain>
    </source>
</reference>
<keyword evidence="3" id="KW-1185">Reference proteome</keyword>
<evidence type="ECO:0000313" key="3">
    <source>
        <dbReference type="Proteomes" id="UP000466931"/>
    </source>
</evidence>
<gene>
    <name evidence="2" type="ORF">MCNF_04480</name>
</gene>
<dbReference type="AlphaFoldDB" id="A0A7I7XRZ6"/>
<keyword evidence="1" id="KW-0732">Signal</keyword>
<reference evidence="2" key="2">
    <citation type="submission" date="2020-02" db="EMBL/GenBank/DDBJ databases">
        <authorList>
            <person name="Matsumoto Y."/>
            <person name="Motooka D."/>
            <person name="Nakamura S."/>
        </authorList>
    </citation>
    <scope>NUCLEOTIDE SEQUENCE</scope>
    <source>
        <strain evidence="2">JCM 13671</strain>
    </source>
</reference>
<organism evidence="2 3">
    <name type="scientific">Mycolicibacterium confluentis</name>
    <dbReference type="NCBI Taxonomy" id="28047"/>
    <lineage>
        <taxon>Bacteria</taxon>
        <taxon>Bacillati</taxon>
        <taxon>Actinomycetota</taxon>
        <taxon>Actinomycetes</taxon>
        <taxon>Mycobacteriales</taxon>
        <taxon>Mycobacteriaceae</taxon>
        <taxon>Mycolicibacterium</taxon>
    </lineage>
</organism>
<accession>A0A7I7XRZ6</accession>
<feature type="chain" id="PRO_5038401164" description="DUF3761 domain-containing protein" evidence="1">
    <location>
        <begin position="34"/>
        <end position="77"/>
    </location>
</feature>